<keyword evidence="3" id="KW-1185">Reference proteome</keyword>
<dbReference type="AlphaFoldDB" id="G0A6A0"/>
<sequence>MSKICIVLDTNVLLSGTAYPSSRPGKIVSAWRSGSLEVILSQYILDELQRVLPRLNHRLAWSSHEIRDFVDSLAFLADLVDPLETAEPALRDSADLPVLGTFLAAKANYLVTGDKDLLALSAHYPIITPANFWQLHGG</sequence>
<dbReference type="RefSeq" id="WP_013819955.1">
    <property type="nucleotide sequence ID" value="NC_015572.1"/>
</dbReference>
<dbReference type="InterPro" id="IPR029060">
    <property type="entry name" value="PIN-like_dom_sf"/>
</dbReference>
<dbReference type="NCBIfam" id="TIGR00305">
    <property type="entry name" value="putative toxin-antitoxin system toxin component, PIN family"/>
    <property type="match status" value="1"/>
</dbReference>
<dbReference type="KEGG" id="mmt:Metme_3357"/>
<dbReference type="EMBL" id="CP002738">
    <property type="protein sequence ID" value="AEG01728.1"/>
    <property type="molecule type" value="Genomic_DNA"/>
</dbReference>
<dbReference type="InterPro" id="IPR002850">
    <property type="entry name" value="PIN_toxin-like"/>
</dbReference>
<dbReference type="HOGENOM" id="CLU_116617_3_2_6"/>
<dbReference type="OrthoDB" id="9802272at2"/>
<dbReference type="eggNOG" id="COG1569">
    <property type="taxonomic scope" value="Bacteria"/>
</dbReference>
<evidence type="ECO:0000313" key="2">
    <source>
        <dbReference type="EMBL" id="AEG01728.1"/>
    </source>
</evidence>
<dbReference type="Proteomes" id="UP000008888">
    <property type="component" value="Chromosome"/>
</dbReference>
<reference evidence="3" key="3">
    <citation type="submission" date="2011-05" db="EMBL/GenBank/DDBJ databases">
        <title>Complete sequence of Methylomonas methanica MC09.</title>
        <authorList>
            <consortium name="US DOE Joint Genome Institute"/>
            <person name="Lucas S."/>
            <person name="Han J."/>
            <person name="Lapidus A."/>
            <person name="Cheng J.-F."/>
            <person name="Goodwin L."/>
            <person name="Pitluck S."/>
            <person name="Peters L."/>
            <person name="Mikhailova N."/>
            <person name="Teshima H."/>
            <person name="Han C."/>
            <person name="Tapia R."/>
            <person name="Land M."/>
            <person name="Hauser L."/>
            <person name="Kyrpides N."/>
            <person name="Ivanova N."/>
            <person name="Pagani I."/>
            <person name="Stein L."/>
            <person name="Woyke T."/>
        </authorList>
    </citation>
    <scope>NUCLEOTIDE SEQUENCE [LARGE SCALE GENOMIC DNA]</scope>
    <source>
        <strain evidence="3">MC09</strain>
    </source>
</reference>
<reference evidence="2 3" key="1">
    <citation type="journal article" date="2011" name="J. Bacteriol.">
        <title>Complete Genome Sequence of the Aerobic Marine Methanotroph Methylomonas methanica MC09.</title>
        <authorList>
            <person name="Boden R."/>
            <person name="Cunliffe M."/>
            <person name="Scanlan J."/>
            <person name="Moussard H."/>
            <person name="Kits K.D."/>
            <person name="Klotz M.G."/>
            <person name="Jetten M.S."/>
            <person name="Vuilleumier S."/>
            <person name="Han J."/>
            <person name="Peters L."/>
            <person name="Mikhailova N."/>
            <person name="Teshima H."/>
            <person name="Tapia R."/>
            <person name="Kyrpides N."/>
            <person name="Ivanova N."/>
            <person name="Pagani I."/>
            <person name="Cheng J.F."/>
            <person name="Goodwin L."/>
            <person name="Han C."/>
            <person name="Hauser L."/>
            <person name="Land M.L."/>
            <person name="Lapidus A."/>
            <person name="Lucas S."/>
            <person name="Pitluck S."/>
            <person name="Woyke T."/>
            <person name="Stein L."/>
            <person name="Murrell J.C."/>
        </authorList>
    </citation>
    <scope>NUCLEOTIDE SEQUENCE [LARGE SCALE GENOMIC DNA]</scope>
    <source>
        <strain evidence="2 3">MC09</strain>
    </source>
</reference>
<name>G0A6A0_METMM</name>
<dbReference type="InterPro" id="IPR002716">
    <property type="entry name" value="PIN_dom"/>
</dbReference>
<reference key="2">
    <citation type="submission" date="2011-05" db="EMBL/GenBank/DDBJ databases">
        <title>Complete genome sequence of the aerobic marine methanotroph Methylomonas methanica MC09.</title>
        <authorList>
            <person name="Boden R."/>
            <person name="Cunliffe M."/>
            <person name="Scanlan J."/>
            <person name="Moussard H."/>
            <person name="Kits K.D."/>
            <person name="Klotz M."/>
            <person name="Jetten M."/>
            <person name="Vuilleumier S."/>
            <person name="Han J."/>
            <person name="Peters L."/>
            <person name="Mikhailova N."/>
            <person name="Teshima H."/>
            <person name="Tapia R."/>
            <person name="Kyrpides N."/>
            <person name="Ivanova N."/>
            <person name="Pagani I."/>
            <person name="Cheng J.-F."/>
            <person name="Goodwin L."/>
            <person name="Han C."/>
            <person name="Hauser L."/>
            <person name="Land M."/>
            <person name="Lapidus A."/>
            <person name="Lucas S."/>
            <person name="Pitluck S."/>
            <person name="Woyke T."/>
            <person name="Stein L.Y."/>
            <person name="Murrell C."/>
        </authorList>
    </citation>
    <scope>NUCLEOTIDE SEQUENCE</scope>
    <source>
        <strain>MC09</strain>
    </source>
</reference>
<organism evidence="2 3">
    <name type="scientific">Methylomonas methanica (strain DSM 25384 / MC09)</name>
    <dbReference type="NCBI Taxonomy" id="857087"/>
    <lineage>
        <taxon>Bacteria</taxon>
        <taxon>Pseudomonadati</taxon>
        <taxon>Pseudomonadota</taxon>
        <taxon>Gammaproteobacteria</taxon>
        <taxon>Methylococcales</taxon>
        <taxon>Methylococcaceae</taxon>
        <taxon>Methylomonas</taxon>
    </lineage>
</organism>
<evidence type="ECO:0000313" key="3">
    <source>
        <dbReference type="Proteomes" id="UP000008888"/>
    </source>
</evidence>
<accession>G0A6A0</accession>
<proteinExistence type="predicted"/>
<dbReference type="STRING" id="857087.Metme_3357"/>
<gene>
    <name evidence="2" type="ordered locus">Metme_3357</name>
</gene>
<feature type="domain" description="PIN" evidence="1">
    <location>
        <begin position="6"/>
        <end position="116"/>
    </location>
</feature>
<dbReference type="Pfam" id="PF13470">
    <property type="entry name" value="PIN_3"/>
    <property type="match status" value="1"/>
</dbReference>
<protein>
    <recommendedName>
        <fullName evidence="1">PIN domain-containing protein</fullName>
    </recommendedName>
</protein>
<dbReference type="PANTHER" id="PTHR34610:SF4">
    <property type="entry name" value="SLL8027 PROTEIN"/>
    <property type="match status" value="1"/>
</dbReference>
<dbReference type="PANTHER" id="PTHR34610">
    <property type="entry name" value="SSL7007 PROTEIN"/>
    <property type="match status" value="1"/>
</dbReference>
<dbReference type="SUPFAM" id="SSF88723">
    <property type="entry name" value="PIN domain-like"/>
    <property type="match status" value="1"/>
</dbReference>
<evidence type="ECO:0000259" key="1">
    <source>
        <dbReference type="Pfam" id="PF13470"/>
    </source>
</evidence>